<dbReference type="SMART" id="SM00448">
    <property type="entry name" value="REC"/>
    <property type="match status" value="1"/>
</dbReference>
<dbReference type="PRINTS" id="PR00038">
    <property type="entry name" value="HTHLUXR"/>
</dbReference>
<gene>
    <name evidence="13" type="ORF">H2204_012085</name>
</gene>
<feature type="modified residue" description="4-aspartylphosphate" evidence="10">
    <location>
        <position position="935"/>
    </location>
</feature>
<dbReference type="PANTHER" id="PTHR30288">
    <property type="entry name" value="FLAGELLAR CAP/ASSEMBLY PROTEIN FLID"/>
    <property type="match status" value="1"/>
</dbReference>
<reference evidence="13" key="1">
    <citation type="submission" date="2022-10" db="EMBL/GenBank/DDBJ databases">
        <title>Culturing micro-colonial fungi from biological soil crusts in the Mojave desert and describing Neophaeococcomyces mojavensis, and introducing the new genera and species Taxawa tesnikishii.</title>
        <authorList>
            <person name="Kurbessoian T."/>
            <person name="Stajich J.E."/>
        </authorList>
    </citation>
    <scope>NUCLEOTIDE SEQUENCE</scope>
    <source>
        <strain evidence="13">TK_35</strain>
    </source>
</reference>
<dbReference type="InterPro" id="IPR011006">
    <property type="entry name" value="CheY-like_superfamily"/>
</dbReference>
<dbReference type="InterPro" id="IPR003713">
    <property type="entry name" value="FliS"/>
</dbReference>
<dbReference type="SUPFAM" id="SSF52172">
    <property type="entry name" value="CheY-like"/>
    <property type="match status" value="1"/>
</dbReference>
<dbReference type="InterPro" id="IPR003481">
    <property type="entry name" value="FliD_N"/>
</dbReference>
<keyword evidence="7" id="KW-0975">Bacterial flagellum</keyword>
<comment type="similarity">
    <text evidence="2">Belongs to the FliD family.</text>
</comment>
<comment type="subunit">
    <text evidence="3">Homopentamer.</text>
</comment>
<evidence type="ECO:0000256" key="8">
    <source>
        <dbReference type="ARBA" id="ARBA00033074"/>
    </source>
</evidence>
<proteinExistence type="inferred from homology"/>
<dbReference type="Pfam" id="PF00072">
    <property type="entry name" value="Response_reg"/>
    <property type="match status" value="1"/>
</dbReference>
<comment type="caution">
    <text evidence="13">The sequence shown here is derived from an EMBL/GenBank/DDBJ whole genome shotgun (WGS) entry which is preliminary data.</text>
</comment>
<evidence type="ECO:0000256" key="1">
    <source>
        <dbReference type="ARBA" id="ARBA00004365"/>
    </source>
</evidence>
<evidence type="ECO:0000313" key="13">
    <source>
        <dbReference type="EMBL" id="KAJ9620775.1"/>
    </source>
</evidence>
<keyword evidence="6" id="KW-0238">DNA-binding</keyword>
<evidence type="ECO:0000259" key="11">
    <source>
        <dbReference type="PROSITE" id="PS50043"/>
    </source>
</evidence>
<dbReference type="PANTHER" id="PTHR30288:SF0">
    <property type="entry name" value="FLAGELLAR HOOK-ASSOCIATED PROTEIN 2"/>
    <property type="match status" value="1"/>
</dbReference>
<dbReference type="Gene3D" id="1.20.120.340">
    <property type="entry name" value="Flagellar protein FliS"/>
    <property type="match status" value="1"/>
</dbReference>
<evidence type="ECO:0000256" key="9">
    <source>
        <dbReference type="ARBA" id="ARBA00033192"/>
    </source>
</evidence>
<evidence type="ECO:0000256" key="3">
    <source>
        <dbReference type="ARBA" id="ARBA00011255"/>
    </source>
</evidence>
<dbReference type="Pfam" id="PF02561">
    <property type="entry name" value="FliS"/>
    <property type="match status" value="1"/>
</dbReference>
<dbReference type="InterPro" id="IPR001789">
    <property type="entry name" value="Sig_transdc_resp-reg_receiver"/>
</dbReference>
<keyword evidence="4 10" id="KW-0597">Phosphoprotein</keyword>
<dbReference type="SUPFAM" id="SSF101116">
    <property type="entry name" value="Flagellar export chaperone FliS"/>
    <property type="match status" value="1"/>
</dbReference>
<feature type="domain" description="HTH luxR-type" evidence="11">
    <location>
        <begin position="1023"/>
        <end position="1088"/>
    </location>
</feature>
<dbReference type="Pfam" id="PF02465">
    <property type="entry name" value="FliD_N"/>
    <property type="match status" value="1"/>
</dbReference>
<evidence type="ECO:0000256" key="2">
    <source>
        <dbReference type="ARBA" id="ARBA00009764"/>
    </source>
</evidence>
<dbReference type="Pfam" id="PF00196">
    <property type="entry name" value="GerE"/>
    <property type="match status" value="1"/>
</dbReference>
<keyword evidence="5" id="KW-0175">Coiled coil</keyword>
<dbReference type="AlphaFoldDB" id="A0AA38XT30"/>
<dbReference type="GO" id="GO:0003677">
    <property type="term" value="F:DNA binding"/>
    <property type="evidence" value="ECO:0007669"/>
    <property type="project" value="UniProtKB-KW"/>
</dbReference>
<evidence type="ECO:0000256" key="6">
    <source>
        <dbReference type="ARBA" id="ARBA00023125"/>
    </source>
</evidence>
<protein>
    <recommendedName>
        <fullName evidence="9">Filament cap protein</fullName>
    </recommendedName>
    <alternativeName>
        <fullName evidence="8">Flagellar cap protein</fullName>
    </alternativeName>
</protein>
<dbReference type="InterPro" id="IPR040026">
    <property type="entry name" value="FliD"/>
</dbReference>
<evidence type="ECO:0000256" key="5">
    <source>
        <dbReference type="ARBA" id="ARBA00023054"/>
    </source>
</evidence>
<dbReference type="InterPro" id="IPR010809">
    <property type="entry name" value="FliD_C"/>
</dbReference>
<dbReference type="NCBIfam" id="TIGR00208">
    <property type="entry name" value="fliS"/>
    <property type="match status" value="1"/>
</dbReference>
<dbReference type="PROSITE" id="PS50110">
    <property type="entry name" value="RESPONSE_REGULATORY"/>
    <property type="match status" value="1"/>
</dbReference>
<dbReference type="InterPro" id="IPR031800">
    <property type="entry name" value="PilZ_atypical"/>
</dbReference>
<dbReference type="CDD" id="cd16098">
    <property type="entry name" value="FliS"/>
    <property type="match status" value="1"/>
</dbReference>
<dbReference type="SUPFAM" id="SSF46894">
    <property type="entry name" value="C-terminal effector domain of the bipartite response regulators"/>
    <property type="match status" value="1"/>
</dbReference>
<dbReference type="CDD" id="cd06170">
    <property type="entry name" value="LuxR_C_like"/>
    <property type="match status" value="1"/>
</dbReference>
<organism evidence="13">
    <name type="scientific">Knufia peltigerae</name>
    <dbReference type="NCBI Taxonomy" id="1002370"/>
    <lineage>
        <taxon>Eukaryota</taxon>
        <taxon>Fungi</taxon>
        <taxon>Dikarya</taxon>
        <taxon>Ascomycota</taxon>
        <taxon>Pezizomycotina</taxon>
        <taxon>Eurotiomycetes</taxon>
        <taxon>Chaetothyriomycetidae</taxon>
        <taxon>Chaetothyriales</taxon>
        <taxon>Trichomeriaceae</taxon>
        <taxon>Knufia</taxon>
    </lineage>
</organism>
<dbReference type="PROSITE" id="PS50043">
    <property type="entry name" value="HTH_LUXR_2"/>
    <property type="match status" value="1"/>
</dbReference>
<dbReference type="InterPro" id="IPR058245">
    <property type="entry name" value="NreC/VraR/RcsB-like_REC"/>
</dbReference>
<dbReference type="CDD" id="cd17535">
    <property type="entry name" value="REC_NarL-like"/>
    <property type="match status" value="1"/>
</dbReference>
<dbReference type="Pfam" id="PF16823">
    <property type="entry name" value="tPilZ"/>
    <property type="match status" value="1"/>
</dbReference>
<dbReference type="GO" id="GO:0006355">
    <property type="term" value="P:regulation of DNA-templated transcription"/>
    <property type="evidence" value="ECO:0007669"/>
    <property type="project" value="InterPro"/>
</dbReference>
<dbReference type="InterPro" id="IPR036584">
    <property type="entry name" value="FliS_sf"/>
</dbReference>
<evidence type="ECO:0000256" key="4">
    <source>
        <dbReference type="ARBA" id="ARBA00022553"/>
    </source>
</evidence>
<dbReference type="EMBL" id="JAPDRN010000119">
    <property type="protein sequence ID" value="KAJ9620775.1"/>
    <property type="molecule type" value="Genomic_DNA"/>
</dbReference>
<dbReference type="GO" id="GO:0000160">
    <property type="term" value="P:phosphorelay signal transduction system"/>
    <property type="evidence" value="ECO:0007669"/>
    <property type="project" value="InterPro"/>
</dbReference>
<dbReference type="SMART" id="SM00421">
    <property type="entry name" value="HTH_LUXR"/>
    <property type="match status" value="1"/>
</dbReference>
<evidence type="ECO:0000259" key="12">
    <source>
        <dbReference type="PROSITE" id="PS50110"/>
    </source>
</evidence>
<comment type="subcellular location">
    <subcellularLocation>
        <location evidence="1">Bacterial flagellum</location>
    </subcellularLocation>
</comment>
<feature type="domain" description="Response regulatory" evidence="12">
    <location>
        <begin position="884"/>
        <end position="1000"/>
    </location>
</feature>
<dbReference type="Gene3D" id="3.40.50.2300">
    <property type="match status" value="1"/>
</dbReference>
<accession>A0AA38XT30</accession>
<dbReference type="InterPro" id="IPR016032">
    <property type="entry name" value="Sig_transdc_resp-reg_C-effctor"/>
</dbReference>
<dbReference type="Pfam" id="PF07195">
    <property type="entry name" value="FliD_C"/>
    <property type="match status" value="1"/>
</dbReference>
<name>A0AA38XT30_9EURO</name>
<dbReference type="InterPro" id="IPR000792">
    <property type="entry name" value="Tscrpt_reg_LuxR_C"/>
</dbReference>
<evidence type="ECO:0000256" key="7">
    <source>
        <dbReference type="ARBA" id="ARBA00023143"/>
    </source>
</evidence>
<evidence type="ECO:0000256" key="10">
    <source>
        <dbReference type="PROSITE-ProRule" id="PRU00169"/>
    </source>
</evidence>
<sequence>MARRMHQRSPQDPAAQAAIFVDDGPPHDGQAHFGYGGIGSGLDISSIVNQLVAADRKPADNALNLQQSKTKMQLSSLGTVTSAFDKLKTALTALKATTAFDTRTVTASGKAQPGNTEDVLTASVALYDLGIGKAAAANGTHKIEVKNLASAHKLIADTSVPKTDTFGAGTLTLTVGVGDKAKTMNVQVEEGDTLTTVRNKIDAAGRKEGVQATLISSGDNQYLSIAQEKTGAASAIKLEYAGSDPKLGALVGSLKENSPAKDALLTIDGVEVVSASNTVTDAVPGLTLNLKVPGLSTVTISTDTTAATKVMQEFVTAYNAAIAAINTETKYDAKTKEAAALTGDAQMRGAIAQLRSTMSGVLKDLAGDQLDAKALGLQTRGYPNADGTLVLDSTKFAAALAAQPEKIRQAVTGDTGGAGRLYSLVDGYVSTTVGKEGAFVARTKGLNTTLDNIDKRRKDLDARMVGVEARYKKQFVALDSLMGKLQQSNTALQQQLAHRQYAEQYRQVGVTSAVADADPHKLVALLLSGALERVRRAQATLEQGDQAGKGKAIGEACAIVAHLNGSLDHEAGGEIAGNLSALYDYLLQRLTEANLHNDRAALDESLQLLGEIDGAWNAIPYEQRRPAAALDEEAFEQADSLLDGHDSTLHALLSQPLGGADHAPLTALLERQQSLLGLLRQRRRPPLPSRRACLPAGRIAGMTVLPTTSLHHPAESELFDETLSCELALPAEFQAGSAVGRTSSAEGLLRSLALVEDSRIDEHEERSDASLQLQRLEAKVDLTMVLLGRLIRQQGQQPTLRPVRWSRRGIRLQLGPRSGSTPGQAGVVRLQPSDWLPDHIDLPVEVIAEAADGGGGHYLWLRFHRLGDGLEMAMERHLFRVPVRVLIVDDHTLVRAGLARLLQGFADVQLVAEASNAEQALQMALLHAPDVVLMDLSLPGRTGLEALSDIRLRAPGTRIVMMTMHDDAAHVRDALDRGAVGFVVKDAAPQELELALRAAHAGQVFLSPQISAKMLAPMLGREKPTGIAALSPRQREILRRIGKGESNKEIAADLGISVKTVETHRARMMESLGCRRANDLLLLAARHQHELE</sequence>
<dbReference type="GO" id="GO:0007155">
    <property type="term" value="P:cell adhesion"/>
    <property type="evidence" value="ECO:0007669"/>
    <property type="project" value="InterPro"/>
</dbReference>